<evidence type="ECO:0000256" key="5">
    <source>
        <dbReference type="ARBA" id="ARBA00023136"/>
    </source>
</evidence>
<feature type="transmembrane region" description="Helical" evidence="7">
    <location>
        <begin position="417"/>
        <end position="440"/>
    </location>
</feature>
<feature type="transmembrane region" description="Helical" evidence="7">
    <location>
        <begin position="106"/>
        <end position="124"/>
    </location>
</feature>
<keyword evidence="5 7" id="KW-0472">Membrane</keyword>
<name>A0A7K1LKW1_9MICC</name>
<gene>
    <name evidence="9" type="ORF">GMA10_11205</name>
</gene>
<dbReference type="Pfam" id="PF07690">
    <property type="entry name" value="MFS_1"/>
    <property type="match status" value="1"/>
</dbReference>
<evidence type="ECO:0000256" key="2">
    <source>
        <dbReference type="ARBA" id="ARBA00022448"/>
    </source>
</evidence>
<comment type="caution">
    <text evidence="9">The sequence shown here is derived from an EMBL/GenBank/DDBJ whole genome shotgun (WGS) entry which is preliminary data.</text>
</comment>
<feature type="domain" description="Major facilitator superfamily (MFS) profile" evidence="8">
    <location>
        <begin position="35"/>
        <end position="442"/>
    </location>
</feature>
<dbReference type="Proteomes" id="UP000462152">
    <property type="component" value="Unassembled WGS sequence"/>
</dbReference>
<feature type="transmembrane region" description="Helical" evidence="7">
    <location>
        <begin position="62"/>
        <end position="85"/>
    </location>
</feature>
<dbReference type="InterPro" id="IPR036259">
    <property type="entry name" value="MFS_trans_sf"/>
</dbReference>
<proteinExistence type="predicted"/>
<feature type="transmembrane region" description="Helical" evidence="7">
    <location>
        <begin position="329"/>
        <end position="347"/>
    </location>
</feature>
<keyword evidence="3 7" id="KW-0812">Transmembrane</keyword>
<dbReference type="InterPro" id="IPR020846">
    <property type="entry name" value="MFS_dom"/>
</dbReference>
<reference evidence="9 10" key="1">
    <citation type="submission" date="2019-12" db="EMBL/GenBank/DDBJ databases">
        <authorList>
            <person name="Li J."/>
            <person name="Shi Y."/>
            <person name="Xu G."/>
            <person name="Xiao D."/>
            <person name="Ran X."/>
        </authorList>
    </citation>
    <scope>NUCLEOTIDE SEQUENCE [LARGE SCALE GENOMIC DNA]</scope>
    <source>
        <strain evidence="9 10">JCM 15915</strain>
    </source>
</reference>
<keyword evidence="10" id="KW-1185">Reference proteome</keyword>
<dbReference type="PROSITE" id="PS50850">
    <property type="entry name" value="MFS"/>
    <property type="match status" value="1"/>
</dbReference>
<evidence type="ECO:0000256" key="4">
    <source>
        <dbReference type="ARBA" id="ARBA00022989"/>
    </source>
</evidence>
<feature type="transmembrane region" description="Helical" evidence="7">
    <location>
        <begin position="130"/>
        <end position="150"/>
    </location>
</feature>
<dbReference type="GO" id="GO:0005886">
    <property type="term" value="C:plasma membrane"/>
    <property type="evidence" value="ECO:0007669"/>
    <property type="project" value="UniProtKB-SubCell"/>
</dbReference>
<feature type="transmembrane region" description="Helical" evidence="7">
    <location>
        <begin position="193"/>
        <end position="215"/>
    </location>
</feature>
<dbReference type="AlphaFoldDB" id="A0A7K1LKW1"/>
<keyword evidence="2" id="KW-0813">Transport</keyword>
<feature type="transmembrane region" description="Helical" evidence="7">
    <location>
        <begin position="294"/>
        <end position="317"/>
    </location>
</feature>
<feature type="transmembrane region" description="Helical" evidence="7">
    <location>
        <begin position="378"/>
        <end position="397"/>
    </location>
</feature>
<protein>
    <submittedName>
        <fullName evidence="9">MFS transporter</fullName>
    </submittedName>
</protein>
<evidence type="ECO:0000256" key="7">
    <source>
        <dbReference type="SAM" id="Phobius"/>
    </source>
</evidence>
<evidence type="ECO:0000259" key="8">
    <source>
        <dbReference type="PROSITE" id="PS50850"/>
    </source>
</evidence>
<dbReference type="SUPFAM" id="SSF103473">
    <property type="entry name" value="MFS general substrate transporter"/>
    <property type="match status" value="1"/>
</dbReference>
<dbReference type="PANTHER" id="PTHR43791:SF30">
    <property type="entry name" value="INNER MEMBRANE TRANSPORT PROTEIN RHMT"/>
    <property type="match status" value="1"/>
</dbReference>
<dbReference type="OrthoDB" id="9773957at2"/>
<dbReference type="Gene3D" id="1.20.1250.20">
    <property type="entry name" value="MFS general substrate transporter like domains"/>
    <property type="match status" value="2"/>
</dbReference>
<evidence type="ECO:0000313" key="9">
    <source>
        <dbReference type="EMBL" id="MUN55770.1"/>
    </source>
</evidence>
<feature type="compositionally biased region" description="Polar residues" evidence="6">
    <location>
        <begin position="1"/>
        <end position="18"/>
    </location>
</feature>
<dbReference type="EMBL" id="WOGT01000008">
    <property type="protein sequence ID" value="MUN55770.1"/>
    <property type="molecule type" value="Genomic_DNA"/>
</dbReference>
<dbReference type="FunFam" id="1.20.1250.20:FF:000018">
    <property type="entry name" value="MFS transporter permease"/>
    <property type="match status" value="1"/>
</dbReference>
<evidence type="ECO:0000313" key="10">
    <source>
        <dbReference type="Proteomes" id="UP000462152"/>
    </source>
</evidence>
<evidence type="ECO:0000256" key="3">
    <source>
        <dbReference type="ARBA" id="ARBA00022692"/>
    </source>
</evidence>
<comment type="subcellular location">
    <subcellularLocation>
        <location evidence="1">Cell membrane</location>
        <topology evidence="1">Multi-pass membrane protein</topology>
    </subcellularLocation>
</comment>
<evidence type="ECO:0000256" key="1">
    <source>
        <dbReference type="ARBA" id="ARBA00004651"/>
    </source>
</evidence>
<dbReference type="GO" id="GO:0022857">
    <property type="term" value="F:transmembrane transporter activity"/>
    <property type="evidence" value="ECO:0007669"/>
    <property type="project" value="InterPro"/>
</dbReference>
<feature type="transmembrane region" description="Helical" evidence="7">
    <location>
        <begin position="35"/>
        <end position="56"/>
    </location>
</feature>
<evidence type="ECO:0000256" key="6">
    <source>
        <dbReference type="SAM" id="MobiDB-lite"/>
    </source>
</evidence>
<organism evidence="9 10">
    <name type="scientific">Rothia koreensis</name>
    <dbReference type="NCBI Taxonomy" id="592378"/>
    <lineage>
        <taxon>Bacteria</taxon>
        <taxon>Bacillati</taxon>
        <taxon>Actinomycetota</taxon>
        <taxon>Actinomycetes</taxon>
        <taxon>Micrococcales</taxon>
        <taxon>Micrococcaceae</taxon>
        <taxon>Rothia</taxon>
    </lineage>
</organism>
<dbReference type="InterPro" id="IPR011701">
    <property type="entry name" value="MFS"/>
</dbReference>
<dbReference type="CDD" id="cd17319">
    <property type="entry name" value="MFS_ExuT_GudP_like"/>
    <property type="match status" value="1"/>
</dbReference>
<keyword evidence="4 7" id="KW-1133">Transmembrane helix</keyword>
<feature type="region of interest" description="Disordered" evidence="6">
    <location>
        <begin position="1"/>
        <end position="23"/>
    </location>
</feature>
<feature type="transmembrane region" description="Helical" evidence="7">
    <location>
        <begin position="162"/>
        <end position="181"/>
    </location>
</feature>
<accession>A0A7K1LKW1</accession>
<sequence>MTSSPGNDPRIQSATERQSLTHEVESATRKASWRLLPFLMLMFVVAFIDRTNIGFAEEALEIHAGISTAAYALGAGLFFIGYAVFEVPSNLIMYKVGARWWMARIMVTWGIVAALFMFTSGPVMFYVLRFLLGVAEAGFFPGVIYYLTCWFPRRRRGQATSLFYLGLPIANIVGSPLSGALLELDGLFGLRGFQWMFLLEGLLAVAIGCVAFLCLPDRPARAGWLSRAEREGLENALAAEAEVKEQTHRMRWWKALLNGRVLYFALIYLTIQVAVYGLTFFLPRQVSQITGQEIGFVVGLLVAVPWLTALVSAAFVGRYADKRAAYRRTTTFMLALSGVGLSASAFLHQPVLTMIALCAAAIGFVSAQPIFWNIPTGYLSGAALAAGVGLINGLGNLGGFIAPNLRSWVTETFGSEAAGLVMLALAPFLGAILVAGTAVLERRDRTEHPSTPST</sequence>
<dbReference type="PANTHER" id="PTHR43791">
    <property type="entry name" value="PERMEASE-RELATED"/>
    <property type="match status" value="1"/>
</dbReference>
<feature type="transmembrane region" description="Helical" evidence="7">
    <location>
        <begin position="261"/>
        <end position="282"/>
    </location>
</feature>
<feature type="transmembrane region" description="Helical" evidence="7">
    <location>
        <begin position="353"/>
        <end position="371"/>
    </location>
</feature>